<dbReference type="GO" id="GO:0034455">
    <property type="term" value="C:t-UTP complex"/>
    <property type="evidence" value="ECO:0007669"/>
    <property type="project" value="TreeGrafter"/>
</dbReference>
<dbReference type="STRING" id="568069.A0A1J1IR19"/>
<name>A0A1J1IR19_9DIPT</name>
<dbReference type="GO" id="GO:0003723">
    <property type="term" value="F:RNA binding"/>
    <property type="evidence" value="ECO:0007669"/>
    <property type="project" value="TreeGrafter"/>
</dbReference>
<accession>A0A1J1IR19</accession>
<dbReference type="SUPFAM" id="SSF50978">
    <property type="entry name" value="WD40 repeat-like"/>
    <property type="match status" value="1"/>
</dbReference>
<dbReference type="PANTHER" id="PTHR44163">
    <property type="entry name" value="U3 SMALL NUCLEOLAR RNA-ASSOCIATED PROTEIN 4 HOMOLOG"/>
    <property type="match status" value="1"/>
</dbReference>
<dbReference type="PANTHER" id="PTHR44163:SF1">
    <property type="entry name" value="U3 SMALL NUCLEOLAR RNA-ASSOCIATED PROTEIN 4 HOMOLOG"/>
    <property type="match status" value="1"/>
</dbReference>
<dbReference type="InterPro" id="IPR036322">
    <property type="entry name" value="WD40_repeat_dom_sf"/>
</dbReference>
<dbReference type="GO" id="GO:0000462">
    <property type="term" value="P:maturation of SSU-rRNA from tricistronic rRNA transcript (SSU-rRNA, 5.8S rRNA, LSU-rRNA)"/>
    <property type="evidence" value="ECO:0007669"/>
    <property type="project" value="InterPro"/>
</dbReference>
<organism evidence="1 2">
    <name type="scientific">Clunio marinus</name>
    <dbReference type="NCBI Taxonomy" id="568069"/>
    <lineage>
        <taxon>Eukaryota</taxon>
        <taxon>Metazoa</taxon>
        <taxon>Ecdysozoa</taxon>
        <taxon>Arthropoda</taxon>
        <taxon>Hexapoda</taxon>
        <taxon>Insecta</taxon>
        <taxon>Pterygota</taxon>
        <taxon>Neoptera</taxon>
        <taxon>Endopterygota</taxon>
        <taxon>Diptera</taxon>
        <taxon>Nematocera</taxon>
        <taxon>Chironomoidea</taxon>
        <taxon>Chironomidae</taxon>
        <taxon>Clunio</taxon>
    </lineage>
</organism>
<dbReference type="AlphaFoldDB" id="A0A1J1IR19"/>
<evidence type="ECO:0000313" key="1">
    <source>
        <dbReference type="EMBL" id="CRL01996.1"/>
    </source>
</evidence>
<dbReference type="Gene3D" id="2.130.10.10">
    <property type="entry name" value="YVTN repeat-like/Quinoprotein amine dehydrogenase"/>
    <property type="match status" value="2"/>
</dbReference>
<reference evidence="1 2" key="1">
    <citation type="submission" date="2015-04" db="EMBL/GenBank/DDBJ databases">
        <authorList>
            <person name="Syromyatnikov M.Y."/>
            <person name="Popov V.N."/>
        </authorList>
    </citation>
    <scope>NUCLEOTIDE SEQUENCE [LARGE SCALE GENOMIC DNA]</scope>
</reference>
<dbReference type="GO" id="GO:0032040">
    <property type="term" value="C:small-subunit processome"/>
    <property type="evidence" value="ECO:0007669"/>
    <property type="project" value="TreeGrafter"/>
</dbReference>
<dbReference type="OrthoDB" id="8883818at2759"/>
<dbReference type="Pfam" id="PF00400">
    <property type="entry name" value="WD40"/>
    <property type="match status" value="1"/>
</dbReference>
<sequence length="703" mass="79789">MQLKETSKNVKLHCLKFYNMVARGIKYAAYSKELNKLGVVRNDYSIEIWNLSKAPFIERTIPGNYDDTVEVICWAGPRFFSVGLSGSGVKEWDLKKLTPLRSMLLTGEKGICMDYQKQTGMLAIGTEEGIMNIFSTDDNELQFCRLLDRQDHRIICCKFNNNGDKLASGSLDTVKIWNVQSGQVIHKMSTGRAESNQETIVWCVDFIDDNTVITGDSRGKVTFWDITLGAQIDYVHASNFDIMCLSISNDRKSFFCSGVEQILKKYTKVTVQRGGKDFDQWVRCAKRSKIHTHDILTMITLKNDLLVSGGVDGFLSFTTPDMKNFDRFGPFLQHPFVNISDENRLILLKYVNYLELWRLGSADEQTQEIANESQEKANLSIEENENETVTQSTTSKLYQLQEFPEKFLELRSKKDEMIICSSISNNGQWIAYSTLNSIRLFRFEILSNSKPKLQIVKSILPEFTACVKMLFTSNPCTLIIFKSNGTCSVFDLDLETFEHKETFDISEHHSDSIHHAAVSNCSRYLVMASLCNIITIWNLKKNIWTHSKTLPKCNSPVLSIKIRKNSPIAVISFSNNKILEYNIESHFIHFSAAIPENLTAIENPLSNVVVDPRRDDSIIFMKGNSINVLVKNESTNSKTAGKKAKVGEIDSNDFSVKTAKIFSTHLIHLDYIGEDELLALEVNPVSLTEFLPSPLRRKLFGKT</sequence>
<gene>
    <name evidence="1" type="primary">putative Cirhin</name>
    <name evidence="1" type="ORF">CLUMA_CG015419</name>
</gene>
<dbReference type="Proteomes" id="UP000183832">
    <property type="component" value="Unassembled WGS sequence"/>
</dbReference>
<dbReference type="InterPro" id="IPR046351">
    <property type="entry name" value="UTP4"/>
</dbReference>
<dbReference type="GO" id="GO:0030686">
    <property type="term" value="C:90S preribosome"/>
    <property type="evidence" value="ECO:0007669"/>
    <property type="project" value="InterPro"/>
</dbReference>
<dbReference type="SMART" id="SM00320">
    <property type="entry name" value="WD40"/>
    <property type="match status" value="6"/>
</dbReference>
<dbReference type="InterPro" id="IPR015943">
    <property type="entry name" value="WD40/YVTN_repeat-like_dom_sf"/>
</dbReference>
<evidence type="ECO:0000313" key="2">
    <source>
        <dbReference type="Proteomes" id="UP000183832"/>
    </source>
</evidence>
<protein>
    <submittedName>
        <fullName evidence="1">CLUMA_CG015419, isoform A</fullName>
    </submittedName>
</protein>
<proteinExistence type="predicted"/>
<dbReference type="SUPFAM" id="SSF82171">
    <property type="entry name" value="DPP6 N-terminal domain-like"/>
    <property type="match status" value="1"/>
</dbReference>
<keyword evidence="2" id="KW-1185">Reference proteome</keyword>
<dbReference type="InterPro" id="IPR001680">
    <property type="entry name" value="WD40_rpt"/>
</dbReference>
<dbReference type="EMBL" id="CVRI01000057">
    <property type="protein sequence ID" value="CRL01996.1"/>
    <property type="molecule type" value="Genomic_DNA"/>
</dbReference>